<keyword evidence="3 9" id="KW-1133">Transmembrane helix</keyword>
<comment type="subcellular location">
    <subcellularLocation>
        <location evidence="1">Membrane</location>
        <topology evidence="1">Multi-pass membrane protein</topology>
    </subcellularLocation>
</comment>
<proteinExistence type="inferred from homology"/>
<keyword evidence="2 8" id="KW-0812">Transmembrane</keyword>
<evidence type="ECO:0000256" key="3">
    <source>
        <dbReference type="ARBA" id="ARBA00022989"/>
    </source>
</evidence>
<evidence type="ECO:0000256" key="9">
    <source>
        <dbReference type="SAM" id="Phobius"/>
    </source>
</evidence>
<dbReference type="InterPro" id="IPR017452">
    <property type="entry name" value="GPCR_Rhodpsn_7TM"/>
</dbReference>
<dbReference type="AlphaFoldDB" id="A0A8S3YS09"/>
<keyword evidence="12" id="KW-1185">Reference proteome</keyword>
<keyword evidence="5 9" id="KW-0472">Membrane</keyword>
<reference evidence="11" key="1">
    <citation type="submission" date="2021-04" db="EMBL/GenBank/DDBJ databases">
        <authorList>
            <consortium name="Molecular Ecology Group"/>
        </authorList>
    </citation>
    <scope>NUCLEOTIDE SEQUENCE</scope>
</reference>
<sequence length="356" mass="40160">MAGTVCRRFNVNGHENISTSIEVNWTNNITAFDSSSNRTAEVLDKYIIYVLEIFTNCVLLNIISLFGIIGNIINIIVLWKHGFRETTNILLISLSAFDLMCSIILPVTRLKYIVSQFDEGLAISFNTFATVYLFMPKYACLATSFTYVTIIAVERFTAVFFPFKVSRIFSSSNTKVIAAVTPMCCLLALSPTFSALTYRWNFDARFNETTAVLEYTQFYRENHDFLDLYVWVGLNNFFGSSSNVIITSCCVSILVKLSRVTAKREALTSRKTGYDVRVVKMLVTVCVVFLAASTPNIVLYSYFAPNYIFVSPVNELVDNICVVFYAVNGSANFLVYVTMSKKFANTYKMLMSCSKT</sequence>
<evidence type="ECO:0000256" key="1">
    <source>
        <dbReference type="ARBA" id="ARBA00004141"/>
    </source>
</evidence>
<keyword evidence="7 8" id="KW-0807">Transducer</keyword>
<accession>A0A8S3YS09</accession>
<dbReference type="PROSITE" id="PS50262">
    <property type="entry name" value="G_PROTEIN_RECEP_F1_2"/>
    <property type="match status" value="1"/>
</dbReference>
<dbReference type="Gene3D" id="1.20.1070.10">
    <property type="entry name" value="Rhodopsin 7-helix transmembrane proteins"/>
    <property type="match status" value="1"/>
</dbReference>
<dbReference type="OrthoDB" id="6276488at2759"/>
<dbReference type="SUPFAM" id="SSF81321">
    <property type="entry name" value="Family A G protein-coupled receptor-like"/>
    <property type="match status" value="1"/>
</dbReference>
<organism evidence="11 12">
    <name type="scientific">Candidula unifasciata</name>
    <dbReference type="NCBI Taxonomy" id="100452"/>
    <lineage>
        <taxon>Eukaryota</taxon>
        <taxon>Metazoa</taxon>
        <taxon>Spiralia</taxon>
        <taxon>Lophotrochozoa</taxon>
        <taxon>Mollusca</taxon>
        <taxon>Gastropoda</taxon>
        <taxon>Heterobranchia</taxon>
        <taxon>Euthyneura</taxon>
        <taxon>Panpulmonata</taxon>
        <taxon>Eupulmonata</taxon>
        <taxon>Stylommatophora</taxon>
        <taxon>Helicina</taxon>
        <taxon>Helicoidea</taxon>
        <taxon>Geomitridae</taxon>
        <taxon>Candidula</taxon>
    </lineage>
</organism>
<dbReference type="PANTHER" id="PTHR24243:SF233">
    <property type="entry name" value="THYROTROPIN-RELEASING HORMONE RECEPTOR"/>
    <property type="match status" value="1"/>
</dbReference>
<feature type="domain" description="G-protein coupled receptors family 1 profile" evidence="10">
    <location>
        <begin position="70"/>
        <end position="336"/>
    </location>
</feature>
<comment type="similarity">
    <text evidence="8">Belongs to the G-protein coupled receptor 1 family.</text>
</comment>
<feature type="transmembrane region" description="Helical" evidence="9">
    <location>
        <begin position="176"/>
        <end position="198"/>
    </location>
</feature>
<evidence type="ECO:0000256" key="8">
    <source>
        <dbReference type="RuleBase" id="RU000688"/>
    </source>
</evidence>
<evidence type="ECO:0000256" key="7">
    <source>
        <dbReference type="ARBA" id="ARBA00023224"/>
    </source>
</evidence>
<comment type="caution">
    <text evidence="11">The sequence shown here is derived from an EMBL/GenBank/DDBJ whole genome shotgun (WGS) entry which is preliminary data.</text>
</comment>
<dbReference type="GO" id="GO:0004930">
    <property type="term" value="F:G protein-coupled receptor activity"/>
    <property type="evidence" value="ECO:0007669"/>
    <property type="project" value="UniProtKB-KW"/>
</dbReference>
<protein>
    <recommendedName>
        <fullName evidence="10">G-protein coupled receptors family 1 profile domain-containing protein</fullName>
    </recommendedName>
</protein>
<evidence type="ECO:0000313" key="11">
    <source>
        <dbReference type="EMBL" id="CAG5118252.1"/>
    </source>
</evidence>
<feature type="transmembrane region" description="Helical" evidence="9">
    <location>
        <begin position="89"/>
        <end position="108"/>
    </location>
</feature>
<keyword evidence="4 8" id="KW-0297">G-protein coupled receptor</keyword>
<dbReference type="EMBL" id="CAJHNH020000521">
    <property type="protein sequence ID" value="CAG5118252.1"/>
    <property type="molecule type" value="Genomic_DNA"/>
</dbReference>
<name>A0A8S3YS09_9EUPU</name>
<dbReference type="PROSITE" id="PS00237">
    <property type="entry name" value="G_PROTEIN_RECEP_F1_1"/>
    <property type="match status" value="1"/>
</dbReference>
<gene>
    <name evidence="11" type="ORF">CUNI_LOCUS3810</name>
</gene>
<evidence type="ECO:0000259" key="10">
    <source>
        <dbReference type="PROSITE" id="PS50262"/>
    </source>
</evidence>
<evidence type="ECO:0000256" key="2">
    <source>
        <dbReference type="ARBA" id="ARBA00022692"/>
    </source>
</evidence>
<evidence type="ECO:0000256" key="6">
    <source>
        <dbReference type="ARBA" id="ARBA00023170"/>
    </source>
</evidence>
<dbReference type="PRINTS" id="PR00237">
    <property type="entry name" value="GPCRRHODOPSN"/>
</dbReference>
<dbReference type="GO" id="GO:0005886">
    <property type="term" value="C:plasma membrane"/>
    <property type="evidence" value="ECO:0007669"/>
    <property type="project" value="TreeGrafter"/>
</dbReference>
<evidence type="ECO:0000256" key="4">
    <source>
        <dbReference type="ARBA" id="ARBA00023040"/>
    </source>
</evidence>
<feature type="transmembrane region" description="Helical" evidence="9">
    <location>
        <begin position="46"/>
        <end position="77"/>
    </location>
</feature>
<evidence type="ECO:0000256" key="5">
    <source>
        <dbReference type="ARBA" id="ARBA00023136"/>
    </source>
</evidence>
<evidence type="ECO:0000313" key="12">
    <source>
        <dbReference type="Proteomes" id="UP000678393"/>
    </source>
</evidence>
<dbReference type="InterPro" id="IPR000276">
    <property type="entry name" value="GPCR_Rhodpsn"/>
</dbReference>
<dbReference type="Proteomes" id="UP000678393">
    <property type="component" value="Unassembled WGS sequence"/>
</dbReference>
<feature type="transmembrane region" description="Helical" evidence="9">
    <location>
        <begin position="322"/>
        <end position="339"/>
    </location>
</feature>
<dbReference type="Pfam" id="PF00001">
    <property type="entry name" value="7tm_1"/>
    <property type="match status" value="1"/>
</dbReference>
<dbReference type="PANTHER" id="PTHR24243">
    <property type="entry name" value="G-PROTEIN COUPLED RECEPTOR"/>
    <property type="match status" value="1"/>
</dbReference>
<feature type="transmembrane region" description="Helical" evidence="9">
    <location>
        <begin position="278"/>
        <end position="302"/>
    </location>
</feature>
<keyword evidence="6 8" id="KW-0675">Receptor</keyword>